<dbReference type="EMBL" id="CP045429">
    <property type="protein sequence ID" value="QPB84266.1"/>
    <property type="molecule type" value="Genomic_DNA"/>
</dbReference>
<dbReference type="Pfam" id="PF00963">
    <property type="entry name" value="Cohesin"/>
    <property type="match status" value="1"/>
</dbReference>
<proteinExistence type="predicted"/>
<dbReference type="CDD" id="cd08547">
    <property type="entry name" value="Type_II_cohesin"/>
    <property type="match status" value="1"/>
</dbReference>
<feature type="domain" description="Cohesin" evidence="1">
    <location>
        <begin position="33"/>
        <end position="144"/>
    </location>
</feature>
<dbReference type="Gene3D" id="2.60.40.680">
    <property type="match status" value="1"/>
</dbReference>
<dbReference type="RefSeq" id="WP_138538601.1">
    <property type="nucleotide sequence ID" value="NZ_CP045429.1"/>
</dbReference>
<dbReference type="Proteomes" id="UP000305729">
    <property type="component" value="Chromosome 1"/>
</dbReference>
<dbReference type="SUPFAM" id="SSF49384">
    <property type="entry name" value="Carbohydrate-binding domain"/>
    <property type="match status" value="1"/>
</dbReference>
<dbReference type="GO" id="GO:0000272">
    <property type="term" value="P:polysaccharide catabolic process"/>
    <property type="evidence" value="ECO:0007669"/>
    <property type="project" value="InterPro"/>
</dbReference>
<protein>
    <recommendedName>
        <fullName evidence="1">Cohesin domain-containing protein</fullName>
    </recommendedName>
</protein>
<sequence length="213" mass="23242">MKYIMYIATLLMSISALAEPGRIYLQTANPQIKIGSEFYVDVMVADLPDVYGVQLTLNYDAKSITLVDQDTKTKGAQLEHGNFLNANGLYVLRNQANTQQGTIQYIVSQVAPTKSAAGSGRLARLYFSGPADATDTELSIQVAEFGTRSGEKYTYTPHAALNLSFDTNYQIQAKPGIALKAWGLGLAACFLLLALTSTLFRRSRLETKAQPTT</sequence>
<reference evidence="2 3" key="1">
    <citation type="submission" date="2019-10" db="EMBL/GenBank/DDBJ databases">
        <title>Pseudoalteromonas rubra S4059.</title>
        <authorList>
            <person name="Paulsen S."/>
            <person name="Wang X."/>
        </authorList>
    </citation>
    <scope>NUCLEOTIDE SEQUENCE [LARGE SCALE GENOMIC DNA]</scope>
    <source>
        <strain evidence="2 3">S4059</strain>
    </source>
</reference>
<gene>
    <name evidence="2" type="ORF">CWC22_015260</name>
</gene>
<accession>A0A5S3UV86</accession>
<evidence type="ECO:0000259" key="1">
    <source>
        <dbReference type="Pfam" id="PF00963"/>
    </source>
</evidence>
<organism evidence="2 3">
    <name type="scientific">Pseudoalteromonas rubra</name>
    <dbReference type="NCBI Taxonomy" id="43658"/>
    <lineage>
        <taxon>Bacteria</taxon>
        <taxon>Pseudomonadati</taxon>
        <taxon>Pseudomonadota</taxon>
        <taxon>Gammaproteobacteria</taxon>
        <taxon>Alteromonadales</taxon>
        <taxon>Pseudoalteromonadaceae</taxon>
        <taxon>Pseudoalteromonas</taxon>
    </lineage>
</organism>
<dbReference type="InterPro" id="IPR008965">
    <property type="entry name" value="CBM2/CBM3_carb-bd_dom_sf"/>
</dbReference>
<dbReference type="AlphaFoldDB" id="A0A5S3UV86"/>
<dbReference type="GO" id="GO:0030246">
    <property type="term" value="F:carbohydrate binding"/>
    <property type="evidence" value="ECO:0007669"/>
    <property type="project" value="InterPro"/>
</dbReference>
<name>A0A5S3UV86_9GAMM</name>
<dbReference type="InterPro" id="IPR002102">
    <property type="entry name" value="Cohesin_dom"/>
</dbReference>
<evidence type="ECO:0000313" key="3">
    <source>
        <dbReference type="Proteomes" id="UP000305729"/>
    </source>
</evidence>
<evidence type="ECO:0000313" key="2">
    <source>
        <dbReference type="EMBL" id="QPB84266.1"/>
    </source>
</evidence>